<evidence type="ECO:0008006" key="3">
    <source>
        <dbReference type="Google" id="ProtNLM"/>
    </source>
</evidence>
<name>A0A141SEJ6_AGACH</name>
<dbReference type="EMBL" id="MF401963">
    <property type="protein sequence ID" value="ASP44609.1"/>
    <property type="molecule type" value="Genomic_DNA"/>
</dbReference>
<reference evidence="1" key="1">
    <citation type="submission" date="2015-07" db="EMBL/GenBank/DDBJ databases">
        <title>Reconstructing the complex evolutionary history of mobile plasmids in red algal genomes.</title>
        <authorList>
            <person name="Lee J."/>
            <person name="Kim K.M."/>
            <person name="Yang E.C."/>
            <person name="Miller K.A."/>
            <person name="Boo S.M."/>
            <person name="Bhattacharya D."/>
            <person name="Yoon H.S."/>
        </authorList>
    </citation>
    <scope>NUCLEOTIDE SEQUENCE</scope>
</reference>
<dbReference type="AlphaFoldDB" id="A0A141SEJ6"/>
<evidence type="ECO:0000313" key="2">
    <source>
        <dbReference type="EMBL" id="ASP44609.1"/>
    </source>
</evidence>
<proteinExistence type="predicted"/>
<gene>
    <name evidence="1" type="primary">ORF109</name>
    <name evidence="1" type="ORF">Gchil_053</name>
</gene>
<keyword evidence="1" id="KW-0934">Plastid</keyword>
<dbReference type="RefSeq" id="YP_009244472.1">
    <property type="nucleotide sequence ID" value="NC_029860.1"/>
</dbReference>
<reference evidence="2" key="2">
    <citation type="submission" date="2017-06" db="EMBL/GenBank/DDBJ databases">
        <title>Structure and comparision analysis of complete mitochondrion ans plastid genome of economic red alga Gracilaaria chilensis.</title>
        <authorList>
            <person name="Liu N."/>
            <person name="Zhang L."/>
            <person name="Liu T."/>
        </authorList>
    </citation>
    <scope>NUCLEOTIDE SEQUENCE</scope>
</reference>
<sequence>MNIFICTIHLLTQPKLIRAKDQNFCYMVISLHNFRDHISNIKMKALAKGKVAKQIFNLYKQKNTMLIESSIHMKKIRYVDNYKKTSKMIFIKIHKIHNSSV</sequence>
<organism evidence="1">
    <name type="scientific">Agarophyton chilense</name>
    <name type="common">Red seaweed</name>
    <name type="synonym">Gracilaria chilensis</name>
    <dbReference type="NCBI Taxonomy" id="2510777"/>
    <lineage>
        <taxon>Eukaryota</taxon>
        <taxon>Rhodophyta</taxon>
        <taxon>Florideophyceae</taxon>
        <taxon>Rhodymeniophycidae</taxon>
        <taxon>Gracilariales</taxon>
        <taxon>Gracilariaceae</taxon>
        <taxon>Agarophyton</taxon>
    </lineage>
</organism>
<evidence type="ECO:0000313" key="1">
    <source>
        <dbReference type="EMBL" id="AMK96714.1"/>
    </source>
</evidence>
<dbReference type="EMBL" id="KT266788">
    <property type="protein sequence ID" value="AMK96714.1"/>
    <property type="molecule type" value="Genomic_DNA"/>
</dbReference>
<dbReference type="GeneID" id="27219420"/>
<accession>A0A141SEJ6</accession>
<geneLocation type="plastid" evidence="1"/>
<protein>
    <recommendedName>
        <fullName evidence="3">Single-stranded DNA binding protein</fullName>
    </recommendedName>
</protein>